<protein>
    <recommendedName>
        <fullName evidence="1">Zinc finger LSD1-type domain-containing protein</fullName>
    </recommendedName>
</protein>
<organism evidence="2 3">
    <name type="scientific">Streptomyces hiroshimensis</name>
    <dbReference type="NCBI Taxonomy" id="66424"/>
    <lineage>
        <taxon>Bacteria</taxon>
        <taxon>Bacillati</taxon>
        <taxon>Actinomycetota</taxon>
        <taxon>Actinomycetes</taxon>
        <taxon>Kitasatosporales</taxon>
        <taxon>Streptomycetaceae</taxon>
        <taxon>Streptomyces</taxon>
    </lineage>
</organism>
<keyword evidence="3" id="KW-1185">Reference proteome</keyword>
<comment type="caution">
    <text evidence="2">The sequence shown here is derived from an EMBL/GenBank/DDBJ whole genome shotgun (WGS) entry which is preliminary data.</text>
</comment>
<feature type="domain" description="Zinc finger LSD1-type" evidence="1">
    <location>
        <begin position="213"/>
        <end position="233"/>
    </location>
</feature>
<evidence type="ECO:0000259" key="1">
    <source>
        <dbReference type="Pfam" id="PF06943"/>
    </source>
</evidence>
<dbReference type="Proteomes" id="UP000659223">
    <property type="component" value="Unassembled WGS sequence"/>
</dbReference>
<dbReference type="Pfam" id="PF06943">
    <property type="entry name" value="zf-LSD1"/>
    <property type="match status" value="1"/>
</dbReference>
<proteinExistence type="predicted"/>
<sequence>MTRHTASTITDNALDALYARLDAYDRHDAPHDMTAGRRPGAIEEERPACCICPRLLWADEQHRYACRPCEQRITNHLAQLPGLVQDLHSLLLPGRHTGEPTHRNRVSTTPAAPLRLDVLDVITTATATLDSWLRDWHEHLSWHAPAYRKDPLTEAAAALRTNTPWAVERHPAVAEFATEVAELHRTVTGLLDPAKRARRIGHCPAPGPDGQQSCGAVLRYTPGATTITCPWCRSAWDAIDLAALIALPERESIREGDSGHSQTRHTVYTHI</sequence>
<reference evidence="3" key="1">
    <citation type="journal article" date="2019" name="Int. J. Syst. Evol. Microbiol.">
        <title>The Global Catalogue of Microorganisms (GCM) 10K type strain sequencing project: providing services to taxonomists for standard genome sequencing and annotation.</title>
        <authorList>
            <consortium name="The Broad Institute Genomics Platform"/>
            <consortium name="The Broad Institute Genome Sequencing Center for Infectious Disease"/>
            <person name="Wu L."/>
            <person name="Ma J."/>
        </authorList>
    </citation>
    <scope>NUCLEOTIDE SEQUENCE [LARGE SCALE GENOMIC DNA]</scope>
    <source>
        <strain evidence="3">JCM 4586</strain>
    </source>
</reference>
<dbReference type="InterPro" id="IPR005735">
    <property type="entry name" value="Znf_LSD1"/>
</dbReference>
<evidence type="ECO:0000313" key="3">
    <source>
        <dbReference type="Proteomes" id="UP000659223"/>
    </source>
</evidence>
<accession>A0ABQ2Y618</accession>
<gene>
    <name evidence="2" type="ORF">GCM10010324_05100</name>
</gene>
<name>A0ABQ2Y618_9ACTN</name>
<evidence type="ECO:0000313" key="2">
    <source>
        <dbReference type="EMBL" id="GGX63328.1"/>
    </source>
</evidence>
<dbReference type="RefSeq" id="WP_190019881.1">
    <property type="nucleotide sequence ID" value="NZ_BMUT01000001.1"/>
</dbReference>
<dbReference type="EMBL" id="BMUT01000001">
    <property type="protein sequence ID" value="GGX63328.1"/>
    <property type="molecule type" value="Genomic_DNA"/>
</dbReference>